<sequence length="94" mass="10273">MRPKGDKGIGQQPPNHKWAHLRLSLAKSRKNLKFAQGPKTPKLAQGLKTQAMASGNNQRPPATFNQGVPPQDQETPGPSLREPGVVQAWSYIPL</sequence>
<dbReference type="EMBL" id="AVOT02058947">
    <property type="protein sequence ID" value="MBW0552705.1"/>
    <property type="molecule type" value="Genomic_DNA"/>
</dbReference>
<evidence type="ECO:0000313" key="2">
    <source>
        <dbReference type="EMBL" id="MBW0552705.1"/>
    </source>
</evidence>
<name>A0A9Q3IYJ2_9BASI</name>
<feature type="region of interest" description="Disordered" evidence="1">
    <location>
        <begin position="34"/>
        <end position="84"/>
    </location>
</feature>
<comment type="caution">
    <text evidence="2">The sequence shown here is derived from an EMBL/GenBank/DDBJ whole genome shotgun (WGS) entry which is preliminary data.</text>
</comment>
<proteinExistence type="predicted"/>
<gene>
    <name evidence="2" type="ORF">O181_092420</name>
</gene>
<accession>A0A9Q3IYJ2</accession>
<reference evidence="2" key="1">
    <citation type="submission" date="2021-03" db="EMBL/GenBank/DDBJ databases">
        <title>Draft genome sequence of rust myrtle Austropuccinia psidii MF-1, a brazilian biotype.</title>
        <authorList>
            <person name="Quecine M.C."/>
            <person name="Pachon D.M.R."/>
            <person name="Bonatelli M.L."/>
            <person name="Correr F.H."/>
            <person name="Franceschini L.M."/>
            <person name="Leite T.F."/>
            <person name="Margarido G.R.A."/>
            <person name="Almeida C.A."/>
            <person name="Ferrarezi J.A."/>
            <person name="Labate C.A."/>
        </authorList>
    </citation>
    <scope>NUCLEOTIDE SEQUENCE</scope>
    <source>
        <strain evidence="2">MF-1</strain>
    </source>
</reference>
<protein>
    <submittedName>
        <fullName evidence="2">Uncharacterized protein</fullName>
    </submittedName>
</protein>
<dbReference type="Proteomes" id="UP000765509">
    <property type="component" value="Unassembled WGS sequence"/>
</dbReference>
<feature type="compositionally biased region" description="Polar residues" evidence="1">
    <location>
        <begin position="47"/>
        <end position="76"/>
    </location>
</feature>
<evidence type="ECO:0000256" key="1">
    <source>
        <dbReference type="SAM" id="MobiDB-lite"/>
    </source>
</evidence>
<keyword evidence="3" id="KW-1185">Reference proteome</keyword>
<dbReference type="AlphaFoldDB" id="A0A9Q3IYJ2"/>
<evidence type="ECO:0000313" key="3">
    <source>
        <dbReference type="Proteomes" id="UP000765509"/>
    </source>
</evidence>
<organism evidence="2 3">
    <name type="scientific">Austropuccinia psidii MF-1</name>
    <dbReference type="NCBI Taxonomy" id="1389203"/>
    <lineage>
        <taxon>Eukaryota</taxon>
        <taxon>Fungi</taxon>
        <taxon>Dikarya</taxon>
        <taxon>Basidiomycota</taxon>
        <taxon>Pucciniomycotina</taxon>
        <taxon>Pucciniomycetes</taxon>
        <taxon>Pucciniales</taxon>
        <taxon>Sphaerophragmiaceae</taxon>
        <taxon>Austropuccinia</taxon>
    </lineage>
</organism>